<comment type="caution">
    <text evidence="7">The sequence shown here is derived from an EMBL/GenBank/DDBJ whole genome shotgun (WGS) entry which is preliminary data.</text>
</comment>
<dbReference type="AlphaFoldDB" id="A0A2U2BYC6"/>
<evidence type="ECO:0000256" key="1">
    <source>
        <dbReference type="ARBA" id="ARBA00004141"/>
    </source>
</evidence>
<evidence type="ECO:0000256" key="2">
    <source>
        <dbReference type="ARBA" id="ARBA00022692"/>
    </source>
</evidence>
<dbReference type="Proteomes" id="UP000245014">
    <property type="component" value="Unassembled WGS sequence"/>
</dbReference>
<evidence type="ECO:0000313" key="7">
    <source>
        <dbReference type="EMBL" id="PWE19534.1"/>
    </source>
</evidence>
<organism evidence="7 8">
    <name type="scientific">Aliarcobacter skirrowii</name>
    <dbReference type="NCBI Taxonomy" id="28200"/>
    <lineage>
        <taxon>Bacteria</taxon>
        <taxon>Pseudomonadati</taxon>
        <taxon>Campylobacterota</taxon>
        <taxon>Epsilonproteobacteria</taxon>
        <taxon>Campylobacterales</taxon>
        <taxon>Arcobacteraceae</taxon>
        <taxon>Aliarcobacter</taxon>
    </lineage>
</organism>
<evidence type="ECO:0000256" key="5">
    <source>
        <dbReference type="SAM" id="MobiDB-lite"/>
    </source>
</evidence>
<gene>
    <name evidence="7" type="ORF">DF188_09645</name>
</gene>
<dbReference type="RefSeq" id="WP_109158794.1">
    <property type="nucleotide sequence ID" value="NZ_QEYI01000012.1"/>
</dbReference>
<comment type="subcellular location">
    <subcellularLocation>
        <location evidence="1">Membrane</location>
        <topology evidence="1">Multi-pass membrane protein</topology>
    </subcellularLocation>
</comment>
<accession>A0A2U2BYC6</accession>
<protein>
    <submittedName>
        <fullName evidence="7">Colicin V synthesis protein</fullName>
    </submittedName>
</protein>
<feature type="transmembrane region" description="Helical" evidence="6">
    <location>
        <begin position="6"/>
        <end position="24"/>
    </location>
</feature>
<feature type="transmembrane region" description="Helical" evidence="6">
    <location>
        <begin position="31"/>
        <end position="49"/>
    </location>
</feature>
<proteinExistence type="predicted"/>
<dbReference type="GO" id="GO:0016020">
    <property type="term" value="C:membrane"/>
    <property type="evidence" value="ECO:0007669"/>
    <property type="project" value="UniProtKB-SubCell"/>
</dbReference>
<evidence type="ECO:0000256" key="3">
    <source>
        <dbReference type="ARBA" id="ARBA00022989"/>
    </source>
</evidence>
<dbReference type="InterPro" id="IPR003825">
    <property type="entry name" value="Colicin-V_CvpA"/>
</dbReference>
<evidence type="ECO:0000256" key="6">
    <source>
        <dbReference type="SAM" id="Phobius"/>
    </source>
</evidence>
<evidence type="ECO:0000256" key="4">
    <source>
        <dbReference type="ARBA" id="ARBA00023136"/>
    </source>
</evidence>
<keyword evidence="2 6" id="KW-0812">Transmembrane</keyword>
<dbReference type="Pfam" id="PF02674">
    <property type="entry name" value="Colicin_V"/>
    <property type="match status" value="1"/>
</dbReference>
<feature type="transmembrane region" description="Helical" evidence="6">
    <location>
        <begin position="69"/>
        <end position="93"/>
    </location>
</feature>
<keyword evidence="4 6" id="KW-0472">Membrane</keyword>
<keyword evidence="3 6" id="KW-1133">Transmembrane helix</keyword>
<dbReference type="PANTHER" id="PTHR37306">
    <property type="entry name" value="COLICIN V PRODUCTION PROTEIN"/>
    <property type="match status" value="1"/>
</dbReference>
<feature type="region of interest" description="Disordered" evidence="5">
    <location>
        <begin position="212"/>
        <end position="241"/>
    </location>
</feature>
<evidence type="ECO:0000313" key="8">
    <source>
        <dbReference type="Proteomes" id="UP000245014"/>
    </source>
</evidence>
<reference evidence="7 8" key="1">
    <citation type="submission" date="2018-05" db="EMBL/GenBank/DDBJ databases">
        <title>Antimicrobial susceptibility testing and genomic analysis of Arcobacter skirrowii strains and one Arcobacter butzleri isolated from German poultry farms.</title>
        <authorList>
            <person name="Haenel I."/>
            <person name="Hotzel H."/>
            <person name="Tomaso H."/>
            <person name="Busch A."/>
        </authorList>
    </citation>
    <scope>NUCLEOTIDE SEQUENCE [LARGE SCALE GENOMIC DNA]</scope>
    <source>
        <strain evidence="8">v</strain>
    </source>
</reference>
<dbReference type="STRING" id="28200.GCA_001572935_01217"/>
<name>A0A2U2BYC6_9BACT</name>
<dbReference type="PANTHER" id="PTHR37306:SF1">
    <property type="entry name" value="COLICIN V PRODUCTION PROTEIN"/>
    <property type="match status" value="1"/>
</dbReference>
<dbReference type="GO" id="GO:0009403">
    <property type="term" value="P:toxin biosynthetic process"/>
    <property type="evidence" value="ECO:0007669"/>
    <property type="project" value="InterPro"/>
</dbReference>
<dbReference type="EMBL" id="QEYI01000012">
    <property type="protein sequence ID" value="PWE19534.1"/>
    <property type="molecule type" value="Genomic_DNA"/>
</dbReference>
<sequence>MQDIAMFDIVIILITLFLGLKGLFKGFIKEVFGLLGIVGAIFIASRISLEVGNVVTSVLNIENESTIKLLGFIISVIAIWFVIYSLGIIVSKIFSASGLGIFDRVLGFVFGAAKVFLIFSIIAYAINSIDSFKKSIDENFSNSIVMPHLISVGSYIMKLDTNSIKEQLNEGTKEIQEDVSAVIEGAKDEAVQMEQQASDFIKEKAAQEFEKELNRQKQQFEDELKSQKDRFDSVNNQNKED</sequence>
<feature type="transmembrane region" description="Helical" evidence="6">
    <location>
        <begin position="105"/>
        <end position="126"/>
    </location>
</feature>